<dbReference type="InterPro" id="IPR036812">
    <property type="entry name" value="NAD(P)_OxRdtase_dom_sf"/>
</dbReference>
<evidence type="ECO:0008006" key="5">
    <source>
        <dbReference type="Google" id="ProtNLM"/>
    </source>
</evidence>
<dbReference type="Gene3D" id="3.20.20.100">
    <property type="entry name" value="NADP-dependent oxidoreductase domain"/>
    <property type="match status" value="1"/>
</dbReference>
<evidence type="ECO:0000313" key="3">
    <source>
        <dbReference type="EMBL" id="WPX74611.1"/>
    </source>
</evidence>
<organism evidence="3 4">
    <name type="scientific">Blautia producta</name>
    <dbReference type="NCBI Taxonomy" id="33035"/>
    <lineage>
        <taxon>Bacteria</taxon>
        <taxon>Bacillati</taxon>
        <taxon>Bacillota</taxon>
        <taxon>Clostridia</taxon>
        <taxon>Lachnospirales</taxon>
        <taxon>Lachnospiraceae</taxon>
        <taxon>Blautia</taxon>
    </lineage>
</organism>
<keyword evidence="1" id="KW-0521">NADP</keyword>
<reference evidence="3" key="1">
    <citation type="submission" date="2023-10" db="EMBL/GenBank/DDBJ databases">
        <title>Genome sequence of Blautia coccoides DSM 935.</title>
        <authorList>
            <person name="Boeer T."/>
            <person name="Bengelsdorf F.R."/>
            <person name="Daniel R."/>
            <person name="Poehlein A."/>
        </authorList>
    </citation>
    <scope>NUCLEOTIDE SEQUENCE [LARGE SCALE GENOMIC DNA]</scope>
    <source>
        <strain evidence="3">DSM 935</strain>
    </source>
</reference>
<dbReference type="EMBL" id="CP136422">
    <property type="protein sequence ID" value="WPX74611.1"/>
    <property type="molecule type" value="Genomic_DNA"/>
</dbReference>
<dbReference type="PANTHER" id="PTHR43150:SF4">
    <property type="entry name" value="L-GLYCERALDEHYDE 3-PHOSPHATE REDUCTASE"/>
    <property type="match status" value="1"/>
</dbReference>
<evidence type="ECO:0000313" key="4">
    <source>
        <dbReference type="Proteomes" id="UP001325248"/>
    </source>
</evidence>
<evidence type="ECO:0000256" key="2">
    <source>
        <dbReference type="ARBA" id="ARBA00023002"/>
    </source>
</evidence>
<gene>
    <name evidence="3" type="ORF">BLCOC_29680</name>
</gene>
<protein>
    <recommendedName>
        <fullName evidence="5">Aldo/keto reductase family protein</fullName>
    </recommendedName>
</protein>
<dbReference type="SUPFAM" id="SSF51430">
    <property type="entry name" value="NAD(P)-linked oxidoreductase"/>
    <property type="match status" value="1"/>
</dbReference>
<proteinExistence type="predicted"/>
<evidence type="ECO:0000256" key="1">
    <source>
        <dbReference type="ARBA" id="ARBA00022857"/>
    </source>
</evidence>
<accession>A0ABZ0UF76</accession>
<keyword evidence="2" id="KW-0560">Oxidoreductase</keyword>
<dbReference type="PANTHER" id="PTHR43150">
    <property type="entry name" value="HYPERKINETIC, ISOFORM M"/>
    <property type="match status" value="1"/>
</dbReference>
<dbReference type="InterPro" id="IPR005399">
    <property type="entry name" value="K_chnl_volt-dep_bsu_KCNAB-rel"/>
</dbReference>
<sequence>MYTASSTRYQSMRYFRCDDSGLRLPAVSLGFWHNFGDTAPYEKMKQLCLTAFDREITHFDLANNYGPTPGSAEKNLGLIHKEHLTLTGMSWLSAPKLATICGMALFV</sequence>
<name>A0ABZ0UF76_9FIRM</name>
<dbReference type="Proteomes" id="UP001325248">
    <property type="component" value="Chromosome"/>
</dbReference>
<keyword evidence="4" id="KW-1185">Reference proteome</keyword>